<evidence type="ECO:0000313" key="3">
    <source>
        <dbReference type="EMBL" id="BCT94155.1"/>
    </source>
</evidence>
<dbReference type="RefSeq" id="WP_213435040.1">
    <property type="nucleotide sequence ID" value="NZ_AP024546.1"/>
</dbReference>
<dbReference type="InterPro" id="IPR025588">
    <property type="entry name" value="YcxB-like_C"/>
</dbReference>
<sequence length="162" mass="17251">MTPTAIHLPDVRMTFAECVKALALVSVRVPKLWACMALFCAGGLAVLILSSRAGQLDAGALAAGLAGIAFVPGLLVAAAWNSRRAQKSAVAYRFTAEGLHISTQHSQTQMSWTNIRNMRERGGFLMLRIGEQCVLCMPRRLFGPTEVGAVRALARDAGVEGA</sequence>
<keyword evidence="4" id="KW-1185">Reference proteome</keyword>
<protein>
    <recommendedName>
        <fullName evidence="2">YcxB-like C-terminal domain-containing protein</fullName>
    </recommendedName>
</protein>
<reference evidence="3 4" key="1">
    <citation type="submission" date="2021-03" db="EMBL/GenBank/DDBJ databases">
        <title>Complete Genome Sequences of Two Lysobacter Strains Isolated from Sea Water (Lysobacter caseinilyticus) and Soil (Lysobacter helvus) in South Korea.</title>
        <authorList>
            <person name="Watanabe Y."/>
            <person name="Arakawa K."/>
        </authorList>
    </citation>
    <scope>NUCLEOTIDE SEQUENCE [LARGE SCALE GENOMIC DNA]</scope>
    <source>
        <strain evidence="3 4">D10</strain>
    </source>
</reference>
<dbReference type="Pfam" id="PF14317">
    <property type="entry name" value="YcxB"/>
    <property type="match status" value="1"/>
</dbReference>
<dbReference type="Proteomes" id="UP000680514">
    <property type="component" value="Chromosome"/>
</dbReference>
<feature type="transmembrane region" description="Helical" evidence="1">
    <location>
        <begin position="59"/>
        <end position="80"/>
    </location>
</feature>
<evidence type="ECO:0000313" key="4">
    <source>
        <dbReference type="Proteomes" id="UP000680514"/>
    </source>
</evidence>
<keyword evidence="1" id="KW-1133">Transmembrane helix</keyword>
<accession>A0ABM7Q9P6</accession>
<name>A0ABM7Q9P6_9GAMM</name>
<feature type="domain" description="YcxB-like C-terminal" evidence="2">
    <location>
        <begin position="94"/>
        <end position="153"/>
    </location>
</feature>
<feature type="transmembrane region" description="Helical" evidence="1">
    <location>
        <begin position="32"/>
        <end position="53"/>
    </location>
</feature>
<proteinExistence type="predicted"/>
<evidence type="ECO:0000256" key="1">
    <source>
        <dbReference type="SAM" id="Phobius"/>
    </source>
</evidence>
<keyword evidence="1" id="KW-0812">Transmembrane</keyword>
<organism evidence="3 4">
    <name type="scientific">Lysobacter helvus</name>
    <dbReference type="NCBI Taxonomy" id="2675059"/>
    <lineage>
        <taxon>Bacteria</taxon>
        <taxon>Pseudomonadati</taxon>
        <taxon>Pseudomonadota</taxon>
        <taxon>Gammaproteobacteria</taxon>
        <taxon>Lysobacterales</taxon>
        <taxon>Lysobacteraceae</taxon>
        <taxon>Lysobacter</taxon>
    </lineage>
</organism>
<keyword evidence="1" id="KW-0472">Membrane</keyword>
<dbReference type="EMBL" id="AP024546">
    <property type="protein sequence ID" value="BCT94155.1"/>
    <property type="molecule type" value="Genomic_DNA"/>
</dbReference>
<gene>
    <name evidence="3" type="ORF">LYSHEL_00260</name>
</gene>
<evidence type="ECO:0000259" key="2">
    <source>
        <dbReference type="Pfam" id="PF14317"/>
    </source>
</evidence>